<dbReference type="PATRIC" id="fig|880478.3.peg.1821"/>
<dbReference type="HAMAP" id="MF_00296">
    <property type="entry name" value="MetX_acyltransf"/>
    <property type="match status" value="1"/>
</dbReference>
<dbReference type="NCBIfam" id="NF001209">
    <property type="entry name" value="PRK00175.1"/>
    <property type="match status" value="1"/>
</dbReference>
<reference evidence="5 6" key="1">
    <citation type="submission" date="2012-02" db="EMBL/GenBank/DDBJ databases">
        <title>Improved High-Quality Draft sequence of Thermoanaerobacter siderophilus SR4.</title>
        <authorList>
            <consortium name="US DOE Joint Genome Institute"/>
            <person name="Lucas S."/>
            <person name="Han J."/>
            <person name="Lapidus A."/>
            <person name="Cheng J.-F."/>
            <person name="Goodwin L."/>
            <person name="Pitluck S."/>
            <person name="Peters L."/>
            <person name="Detter J.C."/>
            <person name="Han C."/>
            <person name="Tapia R."/>
            <person name="Land M."/>
            <person name="Hauser L."/>
            <person name="Kyrpides N."/>
            <person name="Ivanova N."/>
            <person name="Pagani I."/>
            <person name="Hemme C."/>
            <person name="Woyke T."/>
        </authorList>
    </citation>
    <scope>NUCLEOTIDE SEQUENCE [LARGE SCALE GENOMIC DNA]</scope>
    <source>
        <strain evidence="5 6">SR4</strain>
    </source>
</reference>
<dbReference type="InterPro" id="IPR008220">
    <property type="entry name" value="HAT_MetX-like"/>
</dbReference>
<gene>
    <name evidence="2" type="primary">metXA</name>
    <name evidence="5" type="ORF">ThesiDRAFT1_0652</name>
</gene>
<dbReference type="Gene3D" id="1.10.1740.110">
    <property type="match status" value="1"/>
</dbReference>
<feature type="active site" evidence="2 3">
    <location>
        <position position="339"/>
    </location>
</feature>
<feature type="binding site" evidence="2">
    <location>
        <position position="220"/>
    </location>
    <ligand>
        <name>substrate</name>
    </ligand>
</feature>
<dbReference type="PANTHER" id="PTHR32268">
    <property type="entry name" value="HOMOSERINE O-ACETYLTRANSFERASE"/>
    <property type="match status" value="1"/>
</dbReference>
<dbReference type="NCBIfam" id="TIGR01392">
    <property type="entry name" value="homoserO_Ac_trn"/>
    <property type="match status" value="1"/>
</dbReference>
<comment type="subcellular location">
    <subcellularLocation>
        <location evidence="2">Cytoplasm</location>
    </subcellularLocation>
</comment>
<dbReference type="PANTHER" id="PTHR32268:SF11">
    <property type="entry name" value="HOMOSERINE O-ACETYLTRANSFERASE"/>
    <property type="match status" value="1"/>
</dbReference>
<dbReference type="InterPro" id="IPR000073">
    <property type="entry name" value="AB_hydrolase_1"/>
</dbReference>
<evidence type="ECO:0000259" key="4">
    <source>
        <dbReference type="Pfam" id="PF00561"/>
    </source>
</evidence>
<evidence type="ECO:0000256" key="1">
    <source>
        <dbReference type="ARBA" id="ARBA00022679"/>
    </source>
</evidence>
<keyword evidence="2" id="KW-0486">Methionine biosynthesis</keyword>
<keyword evidence="6" id="KW-1185">Reference proteome</keyword>
<dbReference type="GO" id="GO:0009092">
    <property type="term" value="P:homoserine metabolic process"/>
    <property type="evidence" value="ECO:0007669"/>
    <property type="project" value="TreeGrafter"/>
</dbReference>
<comment type="caution">
    <text evidence="2">Lacks conserved residue(s) required for the propagation of feature annotation.</text>
</comment>
<proteinExistence type="inferred from homology"/>
<feature type="active site" evidence="2 3">
    <location>
        <position position="306"/>
    </location>
</feature>
<dbReference type="PIRSF" id="PIRSF000443">
    <property type="entry name" value="Homoser_Ac_trans"/>
    <property type="match status" value="1"/>
</dbReference>
<comment type="catalytic activity">
    <reaction evidence="2">
        <text>L-homoserine + acetyl-CoA = O-acetyl-L-homoserine + CoA</text>
        <dbReference type="Rhea" id="RHEA:13701"/>
        <dbReference type="ChEBI" id="CHEBI:57287"/>
        <dbReference type="ChEBI" id="CHEBI:57288"/>
        <dbReference type="ChEBI" id="CHEBI:57476"/>
        <dbReference type="ChEBI" id="CHEBI:57716"/>
        <dbReference type="EC" id="2.3.1.31"/>
    </reaction>
</comment>
<dbReference type="SUPFAM" id="SSF53474">
    <property type="entry name" value="alpha/beta-Hydrolases"/>
    <property type="match status" value="1"/>
</dbReference>
<feature type="domain" description="AB hydrolase-1" evidence="4">
    <location>
        <begin position="46"/>
        <end position="344"/>
    </location>
</feature>
<name>I8QXH0_9THEO</name>
<feature type="binding site" evidence="2">
    <location>
        <position position="340"/>
    </location>
    <ligand>
        <name>substrate</name>
    </ligand>
</feature>
<dbReference type="GO" id="GO:0009086">
    <property type="term" value="P:methionine biosynthetic process"/>
    <property type="evidence" value="ECO:0007669"/>
    <property type="project" value="UniProtKB-UniRule"/>
</dbReference>
<accession>I8QXH0</accession>
<comment type="similarity">
    <text evidence="2">Belongs to the AB hydrolase superfamily. MetX family.</text>
</comment>
<evidence type="ECO:0000313" key="5">
    <source>
        <dbReference type="EMBL" id="EIV99667.1"/>
    </source>
</evidence>
<dbReference type="UniPathway" id="UPA00051">
    <property type="reaction ID" value="UER00074"/>
</dbReference>
<dbReference type="Gene3D" id="3.40.50.1820">
    <property type="entry name" value="alpha/beta hydrolase"/>
    <property type="match status" value="1"/>
</dbReference>
<evidence type="ECO:0000256" key="2">
    <source>
        <dbReference type="HAMAP-Rule" id="MF_00296"/>
    </source>
</evidence>
<comment type="subunit">
    <text evidence="2">Homodimer.</text>
</comment>
<dbReference type="EC" id="2.3.1.31" evidence="2"/>
<sequence length="368" mass="41630">MQMIVEEKKVTLKGKNIFTTESGYSFDEVTIVYETYGKLNKEKNNVILVEHALSGSAHAAGVNPGKNNVGWWDPLIGPGKYIDTDKYFVICSNFLGSCYGTTGPSSIDPKTGKPYGLRFPKINIRDMVRVQKLLLDYLGIDRIKVAIGGSMGGMQALEWAVTYPDLVDKSIVIAADYKLTPLNIAYNHVGIQCILNDPHFYGGDYYDKPHKPDKGLSTARMLGMITYKSGDLFDYRFDRLRDENNFEVENYLNYHGLSFINRFDANSYLYILWAMNEHDITKPYGSLKMALKRIKAEILMIGIDTDMIFPSKYMRDFIKKLNASGGCGKFEEISSMQGHDSFLVDIDKIGPIISDFIEETYNKEMVCV</sequence>
<comment type="pathway">
    <text evidence="2">Amino-acid biosynthesis; L-methionine biosynthesis via de novo pathway; O-acetyl-L-homoserine from L-homoserine: step 1/1.</text>
</comment>
<evidence type="ECO:0000256" key="3">
    <source>
        <dbReference type="PIRSR" id="PIRSR000443-1"/>
    </source>
</evidence>
<protein>
    <recommendedName>
        <fullName evidence="2">Homoserine O-acetyltransferase</fullName>
        <shortName evidence="2">HAT</shortName>
        <ecNumber evidence="2">2.3.1.31</ecNumber>
    </recommendedName>
    <alternativeName>
        <fullName evidence="2">Homoserine transacetylase</fullName>
        <shortName evidence="2">HTA</shortName>
    </alternativeName>
</protein>
<evidence type="ECO:0000313" key="6">
    <source>
        <dbReference type="Proteomes" id="UP000005110"/>
    </source>
</evidence>
<dbReference type="InterPro" id="IPR029058">
    <property type="entry name" value="AB_hydrolase_fold"/>
</dbReference>
<dbReference type="EMBL" id="CM001486">
    <property type="protein sequence ID" value="EIV99667.1"/>
    <property type="molecule type" value="Genomic_DNA"/>
</dbReference>
<dbReference type="HOGENOM" id="CLU_028760_1_2_9"/>
<keyword evidence="1 2" id="KW-0808">Transferase</keyword>
<dbReference type="Pfam" id="PF00561">
    <property type="entry name" value="Abhydrolase_1"/>
    <property type="match status" value="1"/>
</dbReference>
<comment type="function">
    <text evidence="2">Transfers an acetyl group from acetyl-CoA to L-homoserine, forming acetyl-L-homoserine.</text>
</comment>
<feature type="active site" description="Nucleophile" evidence="2 3">
    <location>
        <position position="150"/>
    </location>
</feature>
<dbReference type="Proteomes" id="UP000005110">
    <property type="component" value="Chromosome"/>
</dbReference>
<keyword evidence="2" id="KW-0963">Cytoplasm</keyword>
<keyword evidence="2" id="KW-0028">Amino-acid biosynthesis</keyword>
<dbReference type="GO" id="GO:0005737">
    <property type="term" value="C:cytoplasm"/>
    <property type="evidence" value="ECO:0007669"/>
    <property type="project" value="UniProtKB-SubCell"/>
</dbReference>
<keyword evidence="2" id="KW-0012">Acyltransferase</keyword>
<organism evidence="5 6">
    <name type="scientific">Thermoanaerobacter siderophilus SR4</name>
    <dbReference type="NCBI Taxonomy" id="880478"/>
    <lineage>
        <taxon>Bacteria</taxon>
        <taxon>Bacillati</taxon>
        <taxon>Bacillota</taxon>
        <taxon>Clostridia</taxon>
        <taxon>Thermoanaerobacterales</taxon>
        <taxon>Thermoanaerobacteraceae</taxon>
        <taxon>Thermoanaerobacter</taxon>
    </lineage>
</organism>
<dbReference type="GO" id="GO:0004414">
    <property type="term" value="F:homoserine O-acetyltransferase activity"/>
    <property type="evidence" value="ECO:0007669"/>
    <property type="project" value="UniProtKB-UniRule"/>
</dbReference>
<dbReference type="AlphaFoldDB" id="I8QXH0"/>